<feature type="region of interest" description="Disordered" evidence="1">
    <location>
        <begin position="89"/>
        <end position="108"/>
    </location>
</feature>
<accession>A0AAD7SUJ5</accession>
<dbReference type="Proteomes" id="UP001221898">
    <property type="component" value="Unassembled WGS sequence"/>
</dbReference>
<dbReference type="EMBL" id="JAINUG010000032">
    <property type="protein sequence ID" value="KAJ8409052.1"/>
    <property type="molecule type" value="Genomic_DNA"/>
</dbReference>
<feature type="region of interest" description="Disordered" evidence="1">
    <location>
        <begin position="1"/>
        <end position="42"/>
    </location>
</feature>
<organism evidence="2 3">
    <name type="scientific">Aldrovandia affinis</name>
    <dbReference type="NCBI Taxonomy" id="143900"/>
    <lineage>
        <taxon>Eukaryota</taxon>
        <taxon>Metazoa</taxon>
        <taxon>Chordata</taxon>
        <taxon>Craniata</taxon>
        <taxon>Vertebrata</taxon>
        <taxon>Euteleostomi</taxon>
        <taxon>Actinopterygii</taxon>
        <taxon>Neopterygii</taxon>
        <taxon>Teleostei</taxon>
        <taxon>Notacanthiformes</taxon>
        <taxon>Halosauridae</taxon>
        <taxon>Aldrovandia</taxon>
    </lineage>
</organism>
<keyword evidence="3" id="KW-1185">Reference proteome</keyword>
<dbReference type="AlphaFoldDB" id="A0AAD7SUJ5"/>
<proteinExistence type="predicted"/>
<evidence type="ECO:0000313" key="3">
    <source>
        <dbReference type="Proteomes" id="UP001221898"/>
    </source>
</evidence>
<gene>
    <name evidence="2" type="ORF">AAFF_G00240730</name>
</gene>
<comment type="caution">
    <text evidence="2">The sequence shown here is derived from an EMBL/GenBank/DDBJ whole genome shotgun (WGS) entry which is preliminary data.</text>
</comment>
<protein>
    <submittedName>
        <fullName evidence="2">Uncharacterized protein</fullName>
    </submittedName>
</protein>
<evidence type="ECO:0000313" key="2">
    <source>
        <dbReference type="EMBL" id="KAJ8409052.1"/>
    </source>
</evidence>
<feature type="compositionally biased region" description="Basic and acidic residues" evidence="1">
    <location>
        <begin position="7"/>
        <end position="32"/>
    </location>
</feature>
<evidence type="ECO:0000256" key="1">
    <source>
        <dbReference type="SAM" id="MobiDB-lite"/>
    </source>
</evidence>
<reference evidence="2" key="1">
    <citation type="journal article" date="2023" name="Science">
        <title>Genome structures resolve the early diversification of teleost fishes.</title>
        <authorList>
            <person name="Parey E."/>
            <person name="Louis A."/>
            <person name="Montfort J."/>
            <person name="Bouchez O."/>
            <person name="Roques C."/>
            <person name="Iampietro C."/>
            <person name="Lluch J."/>
            <person name="Castinel A."/>
            <person name="Donnadieu C."/>
            <person name="Desvignes T."/>
            <person name="Floi Bucao C."/>
            <person name="Jouanno E."/>
            <person name="Wen M."/>
            <person name="Mejri S."/>
            <person name="Dirks R."/>
            <person name="Jansen H."/>
            <person name="Henkel C."/>
            <person name="Chen W.J."/>
            <person name="Zahm M."/>
            <person name="Cabau C."/>
            <person name="Klopp C."/>
            <person name="Thompson A.W."/>
            <person name="Robinson-Rechavi M."/>
            <person name="Braasch I."/>
            <person name="Lecointre G."/>
            <person name="Bobe J."/>
            <person name="Postlethwait J.H."/>
            <person name="Berthelot C."/>
            <person name="Roest Crollius H."/>
            <person name="Guiguen Y."/>
        </authorList>
    </citation>
    <scope>NUCLEOTIDE SEQUENCE</scope>
    <source>
        <strain evidence="2">NC1722</strain>
    </source>
</reference>
<sequence length="217" mass="23227">MVGVRTSGDEHRLGRSSEDETERPNRRMKSDLPFKTTSGLQPVMEETTAIEKDSDWSEAVRVEGYKDQLKKLSTRPLQDAETDRIPENIHAEDAAEGSHSFSGIPLESGAQDPLDLNAGVLNGIDCMQYRGGDTVTVGTDAMVTNGLTSSPSEDFPFGAGPPLNDFPDGELSGQYREALLAQTASSLVQAAMKAALDQLSAELEAAESQSPLTPSVT</sequence>
<name>A0AAD7SUJ5_9TELE</name>